<feature type="domain" description="Integrase catalytic" evidence="2">
    <location>
        <begin position="87"/>
        <end position="199"/>
    </location>
</feature>
<dbReference type="Proteomes" id="UP000001555">
    <property type="component" value="Unassembled WGS sequence"/>
</dbReference>
<keyword evidence="5" id="KW-1185">Reference proteome</keyword>
<evidence type="ECO:0000259" key="2">
    <source>
        <dbReference type="PROSITE" id="PS50994"/>
    </source>
</evidence>
<dbReference type="EMBL" id="ABJB010786651">
    <property type="status" value="NOT_ANNOTATED_CDS"/>
    <property type="molecule type" value="Genomic_DNA"/>
</dbReference>
<accession>B7PTU7</accession>
<dbReference type="AlphaFoldDB" id="B7PTU7"/>
<dbReference type="VEuPathDB" id="VectorBase:ISCP_033540"/>
<dbReference type="GO" id="GO:0003676">
    <property type="term" value="F:nucleic acid binding"/>
    <property type="evidence" value="ECO:0007669"/>
    <property type="project" value="InterPro"/>
</dbReference>
<dbReference type="GO" id="GO:0003964">
    <property type="term" value="F:RNA-directed DNA polymerase activity"/>
    <property type="evidence" value="ECO:0007669"/>
    <property type="project" value="UniProtKB-EC"/>
</dbReference>
<evidence type="ECO:0000313" key="5">
    <source>
        <dbReference type="Proteomes" id="UP000001555"/>
    </source>
</evidence>
<dbReference type="InterPro" id="IPR001584">
    <property type="entry name" value="Integrase_cat-core"/>
</dbReference>
<dbReference type="Gene3D" id="3.30.420.10">
    <property type="entry name" value="Ribonuclease H-like superfamily/Ribonuclease H"/>
    <property type="match status" value="1"/>
</dbReference>
<name>B7PTU7_IXOSC</name>
<organism>
    <name type="scientific">Ixodes scapularis</name>
    <name type="common">Black-legged tick</name>
    <name type="synonym">Deer tick</name>
    <dbReference type="NCBI Taxonomy" id="6945"/>
    <lineage>
        <taxon>Eukaryota</taxon>
        <taxon>Metazoa</taxon>
        <taxon>Ecdysozoa</taxon>
        <taxon>Arthropoda</taxon>
        <taxon>Chelicerata</taxon>
        <taxon>Arachnida</taxon>
        <taxon>Acari</taxon>
        <taxon>Parasitiformes</taxon>
        <taxon>Ixodida</taxon>
        <taxon>Ixodoidea</taxon>
        <taxon>Ixodidae</taxon>
        <taxon>Ixodinae</taxon>
        <taxon>Ixodes</taxon>
    </lineage>
</organism>
<dbReference type="PaxDb" id="6945-B7PTU7"/>
<feature type="non-terminal residue" evidence="3">
    <location>
        <position position="1"/>
    </location>
</feature>
<dbReference type="GO" id="GO:0015074">
    <property type="term" value="P:DNA integration"/>
    <property type="evidence" value="ECO:0007669"/>
    <property type="project" value="InterPro"/>
</dbReference>
<dbReference type="Pfam" id="PF17921">
    <property type="entry name" value="Integrase_H2C2"/>
    <property type="match status" value="1"/>
</dbReference>
<feature type="non-terminal residue" evidence="3">
    <location>
        <position position="199"/>
    </location>
</feature>
<dbReference type="PANTHER" id="PTHR37984">
    <property type="entry name" value="PROTEIN CBG26694"/>
    <property type="match status" value="1"/>
</dbReference>
<sequence>KWGMHYRWRYSPGPEILKSLPVVCRPTALRFAHNSTAAGHPGVKKTIARLEDRLVWPNLSRDVREDVRSCDVCQPHARICTADRAELHPAPVVGVPFEEVSIDIVGPIEPRSRKLNRVILVLTDNATRFPEAIPLRNADVTTVAQALFEIFARVDIPKVVRSDQGTNFTSAVVRDLWEKIGVKTQFTSVSPPRSPLAVA</sequence>
<gene>
    <name evidence="3" type="ORF">IscW_ISCW024432</name>
</gene>
<dbReference type="VEuPathDB" id="VectorBase:ISCI024432"/>
<dbReference type="Pfam" id="PF00665">
    <property type="entry name" value="rve"/>
    <property type="match status" value="1"/>
</dbReference>
<dbReference type="Gene3D" id="1.10.340.70">
    <property type="match status" value="1"/>
</dbReference>
<protein>
    <recommendedName>
        <fullName evidence="1">RNA-directed DNA polymerase</fullName>
        <ecNumber evidence="1">2.7.7.49</ecNumber>
    </recommendedName>
</protein>
<dbReference type="InterPro" id="IPR012337">
    <property type="entry name" value="RNaseH-like_sf"/>
</dbReference>
<dbReference type="SUPFAM" id="SSF53098">
    <property type="entry name" value="Ribonuclease H-like"/>
    <property type="match status" value="1"/>
</dbReference>
<proteinExistence type="predicted"/>
<dbReference type="EC" id="2.7.7.49" evidence="1"/>
<dbReference type="InterPro" id="IPR041588">
    <property type="entry name" value="Integrase_H2C2"/>
</dbReference>
<evidence type="ECO:0000256" key="1">
    <source>
        <dbReference type="ARBA" id="ARBA00012493"/>
    </source>
</evidence>
<dbReference type="PANTHER" id="PTHR37984:SF15">
    <property type="entry name" value="INTEGRASE CATALYTIC DOMAIN-CONTAINING PROTEIN"/>
    <property type="match status" value="1"/>
</dbReference>
<dbReference type="OrthoDB" id="6435711at2759"/>
<evidence type="ECO:0000313" key="3">
    <source>
        <dbReference type="EMBL" id="EEC10019.1"/>
    </source>
</evidence>
<dbReference type="VEuPathDB" id="VectorBase:ISCW024432"/>
<reference evidence="3 5" key="1">
    <citation type="submission" date="2008-03" db="EMBL/GenBank/DDBJ databases">
        <title>Annotation of Ixodes scapularis.</title>
        <authorList>
            <consortium name="Ixodes scapularis Genome Project Consortium"/>
            <person name="Caler E."/>
            <person name="Hannick L.I."/>
            <person name="Bidwell S."/>
            <person name="Joardar V."/>
            <person name="Thiagarajan M."/>
            <person name="Amedeo P."/>
            <person name="Galinsky K.J."/>
            <person name="Schobel S."/>
            <person name="Inman J."/>
            <person name="Hostetler J."/>
            <person name="Miller J."/>
            <person name="Hammond M."/>
            <person name="Megy K."/>
            <person name="Lawson D."/>
            <person name="Kodira C."/>
            <person name="Sutton G."/>
            <person name="Meyer J."/>
            <person name="Hill C.A."/>
            <person name="Birren B."/>
            <person name="Nene V."/>
            <person name="Collins F."/>
            <person name="Alarcon-Chaidez F."/>
            <person name="Wikel S."/>
            <person name="Strausberg R."/>
        </authorList>
    </citation>
    <scope>NUCLEOTIDE SEQUENCE [LARGE SCALE GENOMIC DNA]</scope>
    <source>
        <strain evidence="5">Wikel</strain>
        <strain evidence="3">Wikel colony</strain>
    </source>
</reference>
<dbReference type="PROSITE" id="PS50994">
    <property type="entry name" value="INTEGRASE"/>
    <property type="match status" value="1"/>
</dbReference>
<dbReference type="STRING" id="6945.B7PTU7"/>
<dbReference type="InterPro" id="IPR036397">
    <property type="entry name" value="RNaseH_sf"/>
</dbReference>
<reference evidence="4" key="2">
    <citation type="submission" date="2020-05" db="UniProtKB">
        <authorList>
            <consortium name="EnsemblMetazoa"/>
        </authorList>
    </citation>
    <scope>IDENTIFICATION</scope>
    <source>
        <strain evidence="4">wikel</strain>
    </source>
</reference>
<evidence type="ECO:0000313" key="4">
    <source>
        <dbReference type="EnsemblMetazoa" id="ISCW024432-PA"/>
    </source>
</evidence>
<dbReference type="EnsemblMetazoa" id="ISCW024432-RA">
    <property type="protein sequence ID" value="ISCW024432-PA"/>
    <property type="gene ID" value="ISCW024432"/>
</dbReference>
<dbReference type="HOGENOM" id="CLU_000384_6_5_1"/>
<dbReference type="EMBL" id="DS788453">
    <property type="protein sequence ID" value="EEC10019.1"/>
    <property type="molecule type" value="Genomic_DNA"/>
</dbReference>
<dbReference type="InterPro" id="IPR050951">
    <property type="entry name" value="Retrovirus_Pol_polyprotein"/>
</dbReference>